<dbReference type="Gene3D" id="1.10.287.70">
    <property type="match status" value="1"/>
</dbReference>
<organism evidence="3 5">
    <name type="scientific">Phytophthora cactorum</name>
    <dbReference type="NCBI Taxonomy" id="29920"/>
    <lineage>
        <taxon>Eukaryota</taxon>
        <taxon>Sar</taxon>
        <taxon>Stramenopiles</taxon>
        <taxon>Oomycota</taxon>
        <taxon>Peronosporomycetes</taxon>
        <taxon>Peronosporales</taxon>
        <taxon>Peronosporaceae</taxon>
        <taxon>Phytophthora</taxon>
    </lineage>
</organism>
<feature type="transmembrane region" description="Helical" evidence="1">
    <location>
        <begin position="75"/>
        <end position="96"/>
    </location>
</feature>
<dbReference type="AlphaFoldDB" id="A0A8T1CW86"/>
<gene>
    <name evidence="3" type="ORF">PC115_g6981</name>
    <name evidence="4" type="ORF">PC118_g14962</name>
</gene>
<accession>A0A8T1CW86</accession>
<dbReference type="Pfam" id="PF03530">
    <property type="entry name" value="SK_channel"/>
    <property type="match status" value="1"/>
</dbReference>
<keyword evidence="1" id="KW-1133">Transmembrane helix</keyword>
<evidence type="ECO:0000313" key="4">
    <source>
        <dbReference type="EMBL" id="KAG2973712.1"/>
    </source>
</evidence>
<feature type="transmembrane region" description="Helical" evidence="1">
    <location>
        <begin position="242"/>
        <end position="261"/>
    </location>
</feature>
<protein>
    <recommendedName>
        <fullName evidence="2">Potassium channel domain-containing protein</fullName>
    </recommendedName>
</protein>
<dbReference type="SUPFAM" id="SSF81324">
    <property type="entry name" value="Voltage-gated potassium channels"/>
    <property type="match status" value="1"/>
</dbReference>
<keyword evidence="1" id="KW-0812">Transmembrane</keyword>
<keyword evidence="1" id="KW-0472">Membrane</keyword>
<proteinExistence type="predicted"/>
<feature type="transmembrane region" description="Helical" evidence="1">
    <location>
        <begin position="300"/>
        <end position="325"/>
    </location>
</feature>
<comment type="caution">
    <text evidence="3">The sequence shown here is derived from an EMBL/GenBank/DDBJ whole genome shotgun (WGS) entry which is preliminary data.</text>
</comment>
<evidence type="ECO:0000259" key="2">
    <source>
        <dbReference type="Pfam" id="PF07885"/>
    </source>
</evidence>
<feature type="domain" description="Potassium channel" evidence="2">
    <location>
        <begin position="247"/>
        <end position="325"/>
    </location>
</feature>
<dbReference type="Proteomes" id="UP000697107">
    <property type="component" value="Unassembled WGS sequence"/>
</dbReference>
<sequence length="447" mass="50878">MRLETAATKRFDVSTSSQSPPVHFLLNLQKQFRHRRRYDLSSCIVGLLGIALMLVENEIAERNDEMPSKSELVVLILKIFVLVSTVLLDVLLVLRYRCDGHVNQLQSAVPSRRAKFSLWRPMLLLLELIACSFHIPPGLSGKFEFVQLHGNLSREDNSVCQSLQREIETVKIGESCYLLYQYPVEVLGVFMVARLYLLSRFVRSSSALHSPWISLVGSLNGVDAMKPFFHFKTIFKLHPLNILLPLIALITLLTAAIVRVLERPVQAAFDSYWKSVWFTITTLSGTGLGDYFPVTYLGRAFSVVGGMFCGVLIVALVQSLFFNFLDLSPSETKVKYLIELEWWEKATRQNSAKLLQAAWRAGILRRGYDLGDQRRLFSMMRAARSLRMNKPTIELSVEDQVAEMEATILAEVERMEAQKLEILQRIQVKATQFATLKQTLELNQRTS</sequence>
<dbReference type="GO" id="GO:0016286">
    <property type="term" value="F:small conductance calcium-activated potassium channel activity"/>
    <property type="evidence" value="ECO:0007669"/>
    <property type="project" value="InterPro"/>
</dbReference>
<evidence type="ECO:0000313" key="3">
    <source>
        <dbReference type="EMBL" id="KAG2929163.1"/>
    </source>
</evidence>
<evidence type="ECO:0000313" key="5">
    <source>
        <dbReference type="Proteomes" id="UP000774804"/>
    </source>
</evidence>
<dbReference type="EMBL" id="RCMI01000161">
    <property type="protein sequence ID" value="KAG2929163.1"/>
    <property type="molecule type" value="Genomic_DNA"/>
</dbReference>
<dbReference type="InterPro" id="IPR015449">
    <property type="entry name" value="K_chnl_Ca-activ_SK"/>
</dbReference>
<dbReference type="InterPro" id="IPR013099">
    <property type="entry name" value="K_chnl_dom"/>
</dbReference>
<dbReference type="Pfam" id="PF07885">
    <property type="entry name" value="Ion_trans_2"/>
    <property type="match status" value="1"/>
</dbReference>
<dbReference type="GO" id="GO:0016020">
    <property type="term" value="C:membrane"/>
    <property type="evidence" value="ECO:0007669"/>
    <property type="project" value="InterPro"/>
</dbReference>
<dbReference type="VEuPathDB" id="FungiDB:PC110_g7637"/>
<dbReference type="Proteomes" id="UP000774804">
    <property type="component" value="Unassembled WGS sequence"/>
</dbReference>
<reference evidence="3" key="1">
    <citation type="submission" date="2018-10" db="EMBL/GenBank/DDBJ databases">
        <title>Effector identification in a new, highly contiguous assembly of the strawberry crown rot pathogen Phytophthora cactorum.</title>
        <authorList>
            <person name="Armitage A.D."/>
            <person name="Nellist C.F."/>
            <person name="Bates H."/>
            <person name="Vickerstaff R.J."/>
            <person name="Harrison R.J."/>
        </authorList>
    </citation>
    <scope>NUCLEOTIDE SEQUENCE</scope>
    <source>
        <strain evidence="3">4032</strain>
        <strain evidence="4">P415</strain>
    </source>
</reference>
<dbReference type="PANTHER" id="PTHR10153">
    <property type="entry name" value="SMALL CONDUCTANCE CALCIUM-ACTIVATED POTASSIUM CHANNEL"/>
    <property type="match status" value="1"/>
</dbReference>
<dbReference type="EMBL" id="RCML01000563">
    <property type="protein sequence ID" value="KAG2973712.1"/>
    <property type="molecule type" value="Genomic_DNA"/>
</dbReference>
<evidence type="ECO:0000256" key="1">
    <source>
        <dbReference type="SAM" id="Phobius"/>
    </source>
</evidence>
<name>A0A8T1CW86_9STRA</name>
<feature type="transmembrane region" description="Helical" evidence="1">
    <location>
        <begin position="38"/>
        <end position="55"/>
    </location>
</feature>